<dbReference type="PANTHER" id="PTHR35923">
    <property type="entry name" value="MAJOR EXTRACELLULAR ENDOGLUCANASE"/>
    <property type="match status" value="1"/>
</dbReference>
<comment type="caution">
    <text evidence="11">The sequence shown here is derived from an EMBL/GenBank/DDBJ whole genome shotgun (WGS) entry which is preliminary data.</text>
</comment>
<evidence type="ECO:0000256" key="7">
    <source>
        <dbReference type="RuleBase" id="RU361153"/>
    </source>
</evidence>
<feature type="domain" description="Glycoside hydrolase family 5" evidence="10">
    <location>
        <begin position="46"/>
        <end position="346"/>
    </location>
</feature>
<dbReference type="EMBL" id="JBGBPQ010000015">
    <property type="protein sequence ID" value="KAL1510621.1"/>
    <property type="molecule type" value="Genomic_DNA"/>
</dbReference>
<keyword evidence="4" id="KW-0119">Carbohydrate metabolism</keyword>
<keyword evidence="5 7" id="KW-0326">Glycosidase</keyword>
<evidence type="ECO:0000256" key="6">
    <source>
        <dbReference type="ARBA" id="ARBA00023326"/>
    </source>
</evidence>
<sequence>MGGFLSSLEDRLGSHQSYAGAVPPDALVFEGRDGLLYANGKQFHVKGVNWFGSEAFNGPPGGLDQHSVDWYLDFLQRHEFNAIRVLFNHDNVLKDDIVEAPHGAQLFFQTRYIAMFAKLAAEAAKRGILIMIACHRIRGDAWPGAGLWYDPSLGFSEEVVKQSWGKLAAVLCEHWNVFAADLQNEPHASSWAKDPATDWNLAAARIGDHVLDACPRWMIMVEGVGYTPGAPNADDPGAGFWWGENLMGAEIAPVVLQDPRKLVYSPHVYGPSVYPQHYFSSPFFPQNMPAVWEGHFASVQKSTNTPIVIGEIGGRYTDQDRQWQDWALPYCVSRGFGLFYFALNPDSDDTGGLVKKSWVEPGENDVETEKLAALSKLPSTNVFDLCPVCVPSDAHLEPSLAVAASPPSGHLPTSIGGKHADKTAHLSAEQPQRPANDRKAVADHAGTSTGASIGNAFLILIILFGALHLAIDHCPTRLKERICRAKEYLRRKMTSSANVGFQKVSHGCDEHDGDGAQRMPSRYASNRSDLQMVAQQRAAGELSQGFGFSRMVRSKAR</sequence>
<comment type="similarity">
    <text evidence="1 7">Belongs to the glycosyl hydrolase 5 (cellulase A) family.</text>
</comment>
<keyword evidence="6" id="KW-0624">Polysaccharide degradation</keyword>
<accession>A0AB34J221</accession>
<dbReference type="GO" id="GO:0004553">
    <property type="term" value="F:hydrolase activity, hydrolyzing O-glycosyl compounds"/>
    <property type="evidence" value="ECO:0007669"/>
    <property type="project" value="InterPro"/>
</dbReference>
<gene>
    <name evidence="11" type="ORF">AB1Y20_006922</name>
</gene>
<dbReference type="AlphaFoldDB" id="A0AB34J221"/>
<keyword evidence="9" id="KW-0812">Transmembrane</keyword>
<evidence type="ECO:0000256" key="1">
    <source>
        <dbReference type="ARBA" id="ARBA00005641"/>
    </source>
</evidence>
<reference evidence="11 12" key="1">
    <citation type="journal article" date="2024" name="Science">
        <title>Giant polyketide synthase enzymes in the biosynthesis of giant marine polyether toxins.</title>
        <authorList>
            <person name="Fallon T.R."/>
            <person name="Shende V.V."/>
            <person name="Wierzbicki I.H."/>
            <person name="Pendleton A.L."/>
            <person name="Watervoot N.F."/>
            <person name="Auber R.P."/>
            <person name="Gonzalez D.J."/>
            <person name="Wisecaver J.H."/>
            <person name="Moore B.S."/>
        </authorList>
    </citation>
    <scope>NUCLEOTIDE SEQUENCE [LARGE SCALE GENOMIC DNA]</scope>
    <source>
        <strain evidence="11 12">12B1</strain>
    </source>
</reference>
<keyword evidence="9" id="KW-1133">Transmembrane helix</keyword>
<keyword evidence="12" id="KW-1185">Reference proteome</keyword>
<evidence type="ECO:0000256" key="8">
    <source>
        <dbReference type="SAM" id="MobiDB-lite"/>
    </source>
</evidence>
<keyword evidence="2 7" id="KW-0378">Hydrolase</keyword>
<dbReference type="SUPFAM" id="SSF51445">
    <property type="entry name" value="(Trans)glycosidases"/>
    <property type="match status" value="1"/>
</dbReference>
<evidence type="ECO:0000256" key="9">
    <source>
        <dbReference type="SAM" id="Phobius"/>
    </source>
</evidence>
<evidence type="ECO:0000256" key="2">
    <source>
        <dbReference type="ARBA" id="ARBA00022801"/>
    </source>
</evidence>
<dbReference type="InterPro" id="IPR001547">
    <property type="entry name" value="Glyco_hydro_5"/>
</dbReference>
<organism evidence="11 12">
    <name type="scientific">Prymnesium parvum</name>
    <name type="common">Toxic golden alga</name>
    <dbReference type="NCBI Taxonomy" id="97485"/>
    <lineage>
        <taxon>Eukaryota</taxon>
        <taxon>Haptista</taxon>
        <taxon>Haptophyta</taxon>
        <taxon>Prymnesiophyceae</taxon>
        <taxon>Prymnesiales</taxon>
        <taxon>Prymnesiaceae</taxon>
        <taxon>Prymnesium</taxon>
    </lineage>
</organism>
<dbReference type="GO" id="GO:0030245">
    <property type="term" value="P:cellulose catabolic process"/>
    <property type="evidence" value="ECO:0007669"/>
    <property type="project" value="UniProtKB-KW"/>
</dbReference>
<name>A0AB34J221_PRYPA</name>
<dbReference type="Pfam" id="PF00150">
    <property type="entry name" value="Cellulase"/>
    <property type="match status" value="1"/>
</dbReference>
<evidence type="ECO:0000256" key="3">
    <source>
        <dbReference type="ARBA" id="ARBA00023001"/>
    </source>
</evidence>
<keyword evidence="3" id="KW-0136">Cellulose degradation</keyword>
<keyword evidence="9" id="KW-0472">Membrane</keyword>
<evidence type="ECO:0000256" key="4">
    <source>
        <dbReference type="ARBA" id="ARBA00023277"/>
    </source>
</evidence>
<evidence type="ECO:0000256" key="5">
    <source>
        <dbReference type="ARBA" id="ARBA00023295"/>
    </source>
</evidence>
<evidence type="ECO:0000313" key="12">
    <source>
        <dbReference type="Proteomes" id="UP001515480"/>
    </source>
</evidence>
<evidence type="ECO:0000313" key="11">
    <source>
        <dbReference type="EMBL" id="KAL1510621.1"/>
    </source>
</evidence>
<evidence type="ECO:0000259" key="10">
    <source>
        <dbReference type="Pfam" id="PF00150"/>
    </source>
</evidence>
<dbReference type="InterPro" id="IPR017853">
    <property type="entry name" value="GH"/>
</dbReference>
<dbReference type="Proteomes" id="UP001515480">
    <property type="component" value="Unassembled WGS sequence"/>
</dbReference>
<proteinExistence type="inferred from homology"/>
<feature type="transmembrane region" description="Helical" evidence="9">
    <location>
        <begin position="453"/>
        <end position="471"/>
    </location>
</feature>
<dbReference type="PANTHER" id="PTHR35923:SF2">
    <property type="entry name" value="ENDOGLUCANASE"/>
    <property type="match status" value="1"/>
</dbReference>
<feature type="region of interest" description="Disordered" evidence="8">
    <location>
        <begin position="403"/>
        <end position="443"/>
    </location>
</feature>
<dbReference type="Gene3D" id="3.20.20.80">
    <property type="entry name" value="Glycosidases"/>
    <property type="match status" value="1"/>
</dbReference>
<protein>
    <recommendedName>
        <fullName evidence="10">Glycoside hydrolase family 5 domain-containing protein</fullName>
    </recommendedName>
</protein>